<accession>A0A0G3HAH3</accession>
<dbReference type="STRING" id="1072256.CUTER_01565"/>
<reference evidence="1 2" key="1">
    <citation type="journal article" date="2015" name="Genome Announc.">
        <title>Virulence Factor Genes Detected in the Complete Genome Sequence of Corynebacterium uterequi DSM 45634, Isolated from the Uterus of a Maiden Mare.</title>
        <authorList>
            <person name="Ruckert C."/>
            <person name="Kriete M."/>
            <person name="Jaenicke S."/>
            <person name="Winkler A."/>
            <person name="Tauch A."/>
        </authorList>
    </citation>
    <scope>NUCLEOTIDE SEQUENCE [LARGE SCALE GENOMIC DNA]</scope>
    <source>
        <strain evidence="1 2">DSM 45634</strain>
    </source>
</reference>
<sequence>MKDPTRIPGIMADLTSLWEAQPDLTLAQVWGQLESRGLSAASTDEDVRALLAQARADYPVNTGAVPTRPLHLRTVEPQRQVTLTPTAAGQVRVTVRDPRTAVLPATWLAASVVRGRVSGPLVIDGGEGTHHRLGIITGIRALPAVDVPHGAWITPERFGHVLVGVEVKAQDSHDSELVLIRRREATVYHSHRRETDVSTHRWHRLAALRLGEPLVLELAGGRRLTLDGYVADYFLVDA</sequence>
<dbReference type="EMBL" id="CP011546">
    <property type="protein sequence ID" value="AKK10329.1"/>
    <property type="molecule type" value="Genomic_DNA"/>
</dbReference>
<gene>
    <name evidence="1" type="ORF">CUTER_01565</name>
</gene>
<dbReference type="OrthoDB" id="4415055at2"/>
<reference evidence="2" key="2">
    <citation type="submission" date="2015-05" db="EMBL/GenBank/DDBJ databases">
        <title>Complete genome sequence of Corynebacterium uterequi DSM 45634, isolated from the uterus of a maiden mare.</title>
        <authorList>
            <person name="Ruckert C."/>
            <person name="Albersmeier A."/>
            <person name="Winkler A."/>
            <person name="Tauch A."/>
        </authorList>
    </citation>
    <scope>NUCLEOTIDE SEQUENCE [LARGE SCALE GENOMIC DNA]</scope>
    <source>
        <strain evidence="2">DSM 45634</strain>
    </source>
</reference>
<dbReference type="RefSeq" id="WP_052843971.1">
    <property type="nucleotide sequence ID" value="NZ_CP011546.1"/>
</dbReference>
<proteinExistence type="predicted"/>
<dbReference type="KEGG" id="cut:CUTER_01565"/>
<organism evidence="1 2">
    <name type="scientific">Corynebacterium uterequi</name>
    <dbReference type="NCBI Taxonomy" id="1072256"/>
    <lineage>
        <taxon>Bacteria</taxon>
        <taxon>Bacillati</taxon>
        <taxon>Actinomycetota</taxon>
        <taxon>Actinomycetes</taxon>
        <taxon>Mycobacteriales</taxon>
        <taxon>Corynebacteriaceae</taxon>
        <taxon>Corynebacterium</taxon>
    </lineage>
</organism>
<evidence type="ECO:0000313" key="2">
    <source>
        <dbReference type="Proteomes" id="UP000035548"/>
    </source>
</evidence>
<dbReference type="PATRIC" id="fig|1072256.5.peg.302"/>
<protein>
    <submittedName>
        <fullName evidence="1">Uncharacterized protein</fullName>
    </submittedName>
</protein>
<name>A0A0G3HAH3_9CORY</name>
<evidence type="ECO:0000313" key="1">
    <source>
        <dbReference type="EMBL" id="AKK10329.1"/>
    </source>
</evidence>
<dbReference type="AlphaFoldDB" id="A0A0G3HAH3"/>
<dbReference type="Proteomes" id="UP000035548">
    <property type="component" value="Chromosome"/>
</dbReference>
<keyword evidence="2" id="KW-1185">Reference proteome</keyword>